<evidence type="ECO:0000313" key="2">
    <source>
        <dbReference type="Proteomes" id="UP000233786"/>
    </source>
</evidence>
<dbReference type="AlphaFoldDB" id="A0A2N3XXP1"/>
<proteinExistence type="predicted"/>
<evidence type="ECO:0000313" key="1">
    <source>
        <dbReference type="EMBL" id="PKW15432.1"/>
    </source>
</evidence>
<sequence length="81" mass="8370">MSGWQSFPPGIHLWGLGSPVIQRRFCPGCEDYGASHAVQGPRRVDEANGPVVSSIGVNGPFTSGLRARAALGALVVTAIPA</sequence>
<keyword evidence="2" id="KW-1185">Reference proteome</keyword>
<organism evidence="1 2">
    <name type="scientific">Saccharopolyspora spinosa</name>
    <dbReference type="NCBI Taxonomy" id="60894"/>
    <lineage>
        <taxon>Bacteria</taxon>
        <taxon>Bacillati</taxon>
        <taxon>Actinomycetota</taxon>
        <taxon>Actinomycetes</taxon>
        <taxon>Pseudonocardiales</taxon>
        <taxon>Pseudonocardiaceae</taxon>
        <taxon>Saccharopolyspora</taxon>
    </lineage>
</organism>
<comment type="caution">
    <text evidence="1">The sequence shown here is derived from an EMBL/GenBank/DDBJ whole genome shotgun (WGS) entry which is preliminary data.</text>
</comment>
<dbReference type="Proteomes" id="UP000233786">
    <property type="component" value="Unassembled WGS sequence"/>
</dbReference>
<dbReference type="EMBL" id="PJNB01000001">
    <property type="protein sequence ID" value="PKW15432.1"/>
    <property type="molecule type" value="Genomic_DNA"/>
</dbReference>
<reference evidence="1" key="1">
    <citation type="submission" date="2017-12" db="EMBL/GenBank/DDBJ databases">
        <title>Sequencing the genomes of 1000 Actinobacteria strains.</title>
        <authorList>
            <person name="Klenk H.-P."/>
        </authorList>
    </citation>
    <scope>NUCLEOTIDE SEQUENCE [LARGE SCALE GENOMIC DNA]</scope>
    <source>
        <strain evidence="1">DSM 44228</strain>
    </source>
</reference>
<accession>A0A2N3XXP1</accession>
<gene>
    <name evidence="1" type="ORF">A8926_3140</name>
</gene>
<name>A0A2N3XXP1_SACSN</name>
<protein>
    <submittedName>
        <fullName evidence="1">Uncharacterized protein</fullName>
    </submittedName>
</protein>